<evidence type="ECO:0000313" key="3">
    <source>
        <dbReference type="Proteomes" id="UP000284219"/>
    </source>
</evidence>
<dbReference type="AlphaFoldDB" id="A0A419SP16"/>
<name>A0A419SP16_9BACL</name>
<keyword evidence="1" id="KW-0472">Membrane</keyword>
<organism evidence="2 3">
    <name type="scientific">Ammoniphilus oxalaticus</name>
    <dbReference type="NCBI Taxonomy" id="66863"/>
    <lineage>
        <taxon>Bacteria</taxon>
        <taxon>Bacillati</taxon>
        <taxon>Bacillota</taxon>
        <taxon>Bacilli</taxon>
        <taxon>Bacillales</taxon>
        <taxon>Paenibacillaceae</taxon>
        <taxon>Aneurinibacillus group</taxon>
        <taxon>Ammoniphilus</taxon>
    </lineage>
</organism>
<dbReference type="OrthoDB" id="2452975at2"/>
<feature type="transmembrane region" description="Helical" evidence="1">
    <location>
        <begin position="7"/>
        <end position="25"/>
    </location>
</feature>
<reference evidence="2 3" key="1">
    <citation type="submission" date="2016-08" db="EMBL/GenBank/DDBJ databases">
        <title>Novel Firmicute Genomes.</title>
        <authorList>
            <person name="Poppleton D.I."/>
            <person name="Gribaldo S."/>
        </authorList>
    </citation>
    <scope>NUCLEOTIDE SEQUENCE [LARGE SCALE GENOMIC DNA]</scope>
    <source>
        <strain evidence="2 3">RAOx-1</strain>
    </source>
</reference>
<dbReference type="Proteomes" id="UP000284219">
    <property type="component" value="Unassembled WGS sequence"/>
</dbReference>
<evidence type="ECO:0000256" key="1">
    <source>
        <dbReference type="SAM" id="Phobius"/>
    </source>
</evidence>
<comment type="caution">
    <text evidence="2">The sequence shown here is derived from an EMBL/GenBank/DDBJ whole genome shotgun (WGS) entry which is preliminary data.</text>
</comment>
<dbReference type="EMBL" id="MCHY01000006">
    <property type="protein sequence ID" value="RKD26005.1"/>
    <property type="molecule type" value="Genomic_DNA"/>
</dbReference>
<gene>
    <name evidence="2" type="ORF">BEP19_03515</name>
</gene>
<proteinExistence type="predicted"/>
<evidence type="ECO:0000313" key="2">
    <source>
        <dbReference type="EMBL" id="RKD26005.1"/>
    </source>
</evidence>
<keyword evidence="1" id="KW-0812">Transmembrane</keyword>
<sequence>MKTKKGLALVVALVVFIGFSVYFLFVSRPAPFPAHEEILAQLNQLLPEVAVDEIQDVVYVAPRHVFVPFKTKKNDYGMSYWTWRGKWKMDVKNSIGAPRLWMINEKDPASYHFVWNIHPDDDVNMIDLYLIRHRYYSMTYTTKTDQTEHRYEPGIQLKEQVSLETKSYGVLPLSDDWVTVMRMLDQMEAPKPSVFDSFFQRDDLYFGWRAFDETGDESKNLHRSINGSSFVNRNVDQLVRYLNPSDLGLIE</sequence>
<dbReference type="RefSeq" id="WP_120188685.1">
    <property type="nucleotide sequence ID" value="NZ_MCHY01000006.1"/>
</dbReference>
<protein>
    <submittedName>
        <fullName evidence="2">Uncharacterized protein</fullName>
    </submittedName>
</protein>
<keyword evidence="1" id="KW-1133">Transmembrane helix</keyword>
<accession>A0A419SP16</accession>
<keyword evidence="3" id="KW-1185">Reference proteome</keyword>